<evidence type="ECO:0000256" key="1">
    <source>
        <dbReference type="SAM" id="Phobius"/>
    </source>
</evidence>
<reference evidence="3" key="1">
    <citation type="submission" date="2020-06" db="EMBL/GenBank/DDBJ databases">
        <authorList>
            <person name="Li T."/>
            <person name="Hu X."/>
            <person name="Zhang T."/>
            <person name="Song X."/>
            <person name="Zhang H."/>
            <person name="Dai N."/>
            <person name="Sheng W."/>
            <person name="Hou X."/>
            <person name="Wei L."/>
        </authorList>
    </citation>
    <scope>NUCLEOTIDE SEQUENCE</scope>
    <source>
        <strain evidence="3">KEN1</strain>
        <tissue evidence="3">Leaf</tissue>
    </source>
</reference>
<keyword evidence="1" id="KW-1133">Transmembrane helix</keyword>
<dbReference type="PANTHER" id="PTHR12956">
    <property type="entry name" value="ALKALINE CERAMIDASE-RELATED"/>
    <property type="match status" value="1"/>
</dbReference>
<feature type="transmembrane region" description="Helical" evidence="1">
    <location>
        <begin position="69"/>
        <end position="93"/>
    </location>
</feature>
<dbReference type="PANTHER" id="PTHR12956:SF22">
    <property type="entry name" value="OS06G0724300 PROTEIN"/>
    <property type="match status" value="1"/>
</dbReference>
<reference evidence="3" key="2">
    <citation type="journal article" date="2024" name="Plant">
        <title>Genomic evolution and insights into agronomic trait innovations of Sesamum species.</title>
        <authorList>
            <person name="Miao H."/>
            <person name="Wang L."/>
            <person name="Qu L."/>
            <person name="Liu H."/>
            <person name="Sun Y."/>
            <person name="Le M."/>
            <person name="Wang Q."/>
            <person name="Wei S."/>
            <person name="Zheng Y."/>
            <person name="Lin W."/>
            <person name="Duan Y."/>
            <person name="Cao H."/>
            <person name="Xiong S."/>
            <person name="Wang X."/>
            <person name="Wei L."/>
            <person name="Li C."/>
            <person name="Ma Q."/>
            <person name="Ju M."/>
            <person name="Zhao R."/>
            <person name="Li G."/>
            <person name="Mu C."/>
            <person name="Tian Q."/>
            <person name="Mei H."/>
            <person name="Zhang T."/>
            <person name="Gao T."/>
            <person name="Zhang H."/>
        </authorList>
    </citation>
    <scope>NUCLEOTIDE SEQUENCE</scope>
    <source>
        <strain evidence="3">KEN1</strain>
    </source>
</reference>
<keyword evidence="1" id="KW-0812">Transmembrane</keyword>
<protein>
    <recommendedName>
        <fullName evidence="2">TOD1/MUCI70 glycosyltransferase-like domain-containing protein</fullName>
    </recommendedName>
</protein>
<evidence type="ECO:0000259" key="2">
    <source>
        <dbReference type="Pfam" id="PF04765"/>
    </source>
</evidence>
<dbReference type="Pfam" id="PF04765">
    <property type="entry name" value="TOD1_MUCI70"/>
    <property type="match status" value="1"/>
</dbReference>
<proteinExistence type="predicted"/>
<dbReference type="AlphaFoldDB" id="A0AAW2VEI5"/>
<dbReference type="InterPro" id="IPR048354">
    <property type="entry name" value="TOD1_MUCI70_glycTrfase_dom"/>
</dbReference>
<evidence type="ECO:0000313" key="3">
    <source>
        <dbReference type="EMBL" id="KAL0427686.1"/>
    </source>
</evidence>
<name>A0AAW2VEI5_9LAMI</name>
<sequence length="202" mass="22719">MTFTGRFLRGLPEEVSSNKPKVRYNFSFNFTYYNVAFLDFFGVPNADARGGLLHTGKLRTMRITWKKGLIRLILTGGIIWMMLIFTVLLFHIWSCQSSVAFFAALCNKDSKVYGMLNTMGFVTPAHRCTIPVANDPYDIVIPKKSHEKLVQSLSYIVGDSTTNGSQSSPLFGGHQTWQQREESFKIKPTMKVTSPVYGSAVV</sequence>
<feature type="domain" description="TOD1/MUCI70 glycosyltransferase-like" evidence="2">
    <location>
        <begin position="153"/>
        <end position="193"/>
    </location>
</feature>
<dbReference type="InterPro" id="IPR006852">
    <property type="entry name" value="TOD1_MUCI70"/>
</dbReference>
<comment type="caution">
    <text evidence="3">The sequence shown here is derived from an EMBL/GenBank/DDBJ whole genome shotgun (WGS) entry which is preliminary data.</text>
</comment>
<gene>
    <name evidence="3" type="ORF">Slati_2943400</name>
</gene>
<accession>A0AAW2VEI5</accession>
<dbReference type="EMBL" id="JACGWN010000010">
    <property type="protein sequence ID" value="KAL0427686.1"/>
    <property type="molecule type" value="Genomic_DNA"/>
</dbReference>
<organism evidence="3">
    <name type="scientific">Sesamum latifolium</name>
    <dbReference type="NCBI Taxonomy" id="2727402"/>
    <lineage>
        <taxon>Eukaryota</taxon>
        <taxon>Viridiplantae</taxon>
        <taxon>Streptophyta</taxon>
        <taxon>Embryophyta</taxon>
        <taxon>Tracheophyta</taxon>
        <taxon>Spermatophyta</taxon>
        <taxon>Magnoliopsida</taxon>
        <taxon>eudicotyledons</taxon>
        <taxon>Gunneridae</taxon>
        <taxon>Pentapetalae</taxon>
        <taxon>asterids</taxon>
        <taxon>lamiids</taxon>
        <taxon>Lamiales</taxon>
        <taxon>Pedaliaceae</taxon>
        <taxon>Sesamum</taxon>
    </lineage>
</organism>
<keyword evidence="1" id="KW-0472">Membrane</keyword>